<organism evidence="3 4">
    <name type="scientific">Actinacidiphila yanglinensis</name>
    <dbReference type="NCBI Taxonomy" id="310779"/>
    <lineage>
        <taxon>Bacteria</taxon>
        <taxon>Bacillati</taxon>
        <taxon>Actinomycetota</taxon>
        <taxon>Actinomycetes</taxon>
        <taxon>Kitasatosporales</taxon>
        <taxon>Streptomycetaceae</taxon>
        <taxon>Actinacidiphila</taxon>
    </lineage>
</organism>
<evidence type="ECO:0000256" key="1">
    <source>
        <dbReference type="SAM" id="MobiDB-lite"/>
    </source>
</evidence>
<dbReference type="Proteomes" id="UP000236754">
    <property type="component" value="Unassembled WGS sequence"/>
</dbReference>
<dbReference type="Gene3D" id="3.20.20.80">
    <property type="entry name" value="Glycosidases"/>
    <property type="match status" value="1"/>
</dbReference>
<name>A0A1H6EBG5_9ACTN</name>
<dbReference type="EMBL" id="FNVU01000032">
    <property type="protein sequence ID" value="SEG95092.1"/>
    <property type="molecule type" value="Genomic_DNA"/>
</dbReference>
<dbReference type="CDD" id="cd06418">
    <property type="entry name" value="GH25_BacA-like"/>
    <property type="match status" value="1"/>
</dbReference>
<evidence type="ECO:0000259" key="2">
    <source>
        <dbReference type="Pfam" id="PF08924"/>
    </source>
</evidence>
<evidence type="ECO:0000313" key="3">
    <source>
        <dbReference type="EMBL" id="SEG95092.1"/>
    </source>
</evidence>
<keyword evidence="4" id="KW-1185">Reference proteome</keyword>
<feature type="region of interest" description="Disordered" evidence="1">
    <location>
        <begin position="788"/>
        <end position="808"/>
    </location>
</feature>
<feature type="compositionally biased region" description="Polar residues" evidence="1">
    <location>
        <begin position="795"/>
        <end position="808"/>
    </location>
</feature>
<dbReference type="AlphaFoldDB" id="A0A1H6EBG5"/>
<dbReference type="SUPFAM" id="SSF51445">
    <property type="entry name" value="(Trans)glycosidases"/>
    <property type="match status" value="1"/>
</dbReference>
<gene>
    <name evidence="3" type="ORF">SAMN05216223_13212</name>
</gene>
<feature type="domain" description="Rv2525c-like glycoside hydrolase-like" evidence="2">
    <location>
        <begin position="309"/>
        <end position="493"/>
    </location>
</feature>
<accession>A0A1H6EBG5</accession>
<dbReference type="Pfam" id="PF08924">
    <property type="entry name" value="Rv2525c_GlyHyd-like"/>
    <property type="match status" value="1"/>
</dbReference>
<evidence type="ECO:0000313" key="4">
    <source>
        <dbReference type="Proteomes" id="UP000236754"/>
    </source>
</evidence>
<reference evidence="3 4" key="1">
    <citation type="submission" date="2016-10" db="EMBL/GenBank/DDBJ databases">
        <authorList>
            <person name="de Groot N.N."/>
        </authorList>
    </citation>
    <scope>NUCLEOTIDE SEQUENCE [LARGE SCALE GENOMIC DNA]</scope>
    <source>
        <strain evidence="3 4">CGMCC 4.2023</strain>
    </source>
</reference>
<sequence>MDQMVLAAQQWVNATYGNVAGYNRVTEDGATGWSTMYALTRGLQHELGITALSDNFGPTTLADLAARGGVKIDDSNTNLITIVQAACYCKGYDAGAINGQFGLDTQLAVASMMDDAGLGDALGGAVAPKVMKALLTMDAYVVLAGGTQAVRSVQQWMNSRYTGRQNFFVIPCDGIFSRSVQGALYLAIQYELGMTDAQATGVFGPGTQAGLQGILLGEGSTGVWVSIFTAAMIFNRVLLSDDSVYTDFTDSFGSGQTSAVNAFQSFSELAVTGTGNFDTWCELLVSTGNPDRAGTACDCVTEITADRAAALKAAGYKIVGRYLDNVAGTSLNKKIQPGELLTIFESGLRVFPISQYDGGELSYFSYPQGYTDALNAHAAANGYGFDIGTVIFFAVDYDATQDDIDSHIVPYFEGVVAGLASQGKKYVHGVYGSRNVCEQVTQQTYARWSFVSGMSTGFSGNMGFTLPENWAFNQIQTLSTGSGTGAIEIDKDVAKPGTYSGVSSVSDPGNPVNDFIAYVGALHDLAVQYDPTLDPSELALQYLRNDDYDSIQWKALIGGTDPDWISYANSQGIGELKVTEVVDPFYGISLHVSHLGAAADGVRLIGKPSGTGTNRGDVAGWGGDWMTFYGEWRRDSDSYSSGLTYCQDKLAKLTDVGTFKLRDLIEDADGYLIATRLLNGESILDVVEDHYTNGYLSRFAQYYQSRFGGIEDSAKATAKDMLTSDSDATIVAGRTYLIQSTGGFPTLDPSLLPDDKLDEFCQGFADMLADRVGEENAQVAKVRARNAQAAKVQASRPQATKNRLGSTQ</sequence>
<dbReference type="InterPro" id="IPR015020">
    <property type="entry name" value="Rv2525c-like_Glyco_Hydro-like"/>
</dbReference>
<dbReference type="InterPro" id="IPR017853">
    <property type="entry name" value="GH"/>
</dbReference>
<proteinExistence type="predicted"/>
<protein>
    <recommendedName>
        <fullName evidence="2">Rv2525c-like glycoside hydrolase-like domain-containing protein</fullName>
    </recommendedName>
</protein>